<comment type="caution">
    <text evidence="3">The sequence shown here is derived from an EMBL/GenBank/DDBJ whole genome shotgun (WGS) entry which is preliminary data.</text>
</comment>
<keyword evidence="4" id="KW-1185">Reference proteome</keyword>
<feature type="compositionally biased region" description="Low complexity" evidence="1">
    <location>
        <begin position="60"/>
        <end position="95"/>
    </location>
</feature>
<dbReference type="CDD" id="cd09212">
    <property type="entry name" value="PUB"/>
    <property type="match status" value="1"/>
</dbReference>
<dbReference type="PANTHER" id="PTHR23153:SF38">
    <property type="entry name" value="UBX DOMAIN-CONTAINING PROTEIN 6"/>
    <property type="match status" value="1"/>
</dbReference>
<evidence type="ECO:0000313" key="3">
    <source>
        <dbReference type="EMBL" id="GFH06322.1"/>
    </source>
</evidence>
<dbReference type="InterPro" id="IPR036339">
    <property type="entry name" value="PUB-like_dom_sf"/>
</dbReference>
<dbReference type="PANTHER" id="PTHR23153">
    <property type="entry name" value="UBX-RELATED"/>
    <property type="match status" value="1"/>
</dbReference>
<evidence type="ECO:0000313" key="4">
    <source>
        <dbReference type="Proteomes" id="UP000485058"/>
    </source>
</evidence>
<dbReference type="SMART" id="SM00580">
    <property type="entry name" value="PUG"/>
    <property type="match status" value="1"/>
</dbReference>
<dbReference type="InterPro" id="IPR018997">
    <property type="entry name" value="PUB_domain"/>
</dbReference>
<evidence type="ECO:0000259" key="2">
    <source>
        <dbReference type="Pfam" id="PF09409"/>
    </source>
</evidence>
<proteinExistence type="predicted"/>
<protein>
    <submittedName>
        <fullName evidence="3">UBX domain-containing protein</fullName>
    </submittedName>
</protein>
<reference evidence="3 4" key="1">
    <citation type="submission" date="2020-02" db="EMBL/GenBank/DDBJ databases">
        <title>Draft genome sequence of Haematococcus lacustris strain NIES-144.</title>
        <authorList>
            <person name="Morimoto D."/>
            <person name="Nakagawa S."/>
            <person name="Yoshida T."/>
            <person name="Sawayama S."/>
        </authorList>
    </citation>
    <scope>NUCLEOTIDE SEQUENCE [LARGE SCALE GENOMIC DNA]</scope>
    <source>
        <strain evidence="3 4">NIES-144</strain>
    </source>
</reference>
<dbReference type="Gene3D" id="1.20.58.2190">
    <property type="match status" value="1"/>
</dbReference>
<feature type="region of interest" description="Disordered" evidence="1">
    <location>
        <begin position="60"/>
        <end position="99"/>
    </location>
</feature>
<sequence>MLGHMQRSLWLTGMVASGAMNTPTKGERALGLGGCPVPSHDDSFHMQQCVALILSHTTQPAARPATPAGQQPIQGRDQGTQAGGSQEAGQQAATGRPAASETLTALARILRNILLQPAEPKYRSIRLSNPKVAAGITAVPGAMELLEGCGFQLHFKQHSGVQPTGAAADPPATGADEGRLPGWLQVVLPVAPDMAPPPDWFFERTGAEVKSEWNSLGCFAAQEPVTAVWEYGELQYELITPARRPLPAAGCVRDVPDLLPAAVLNFRLLDSAGRDLSRMPMLSDGMLALTTTE</sequence>
<dbReference type="SUPFAM" id="SSF143503">
    <property type="entry name" value="PUG domain-like"/>
    <property type="match status" value="1"/>
</dbReference>
<evidence type="ECO:0000256" key="1">
    <source>
        <dbReference type="SAM" id="MobiDB-lite"/>
    </source>
</evidence>
<dbReference type="EMBL" id="BLLF01000033">
    <property type="protein sequence ID" value="GFH06322.1"/>
    <property type="molecule type" value="Genomic_DNA"/>
</dbReference>
<organism evidence="3 4">
    <name type="scientific">Haematococcus lacustris</name>
    <name type="common">Green alga</name>
    <name type="synonym">Haematococcus pluvialis</name>
    <dbReference type="NCBI Taxonomy" id="44745"/>
    <lineage>
        <taxon>Eukaryota</taxon>
        <taxon>Viridiplantae</taxon>
        <taxon>Chlorophyta</taxon>
        <taxon>core chlorophytes</taxon>
        <taxon>Chlorophyceae</taxon>
        <taxon>CS clade</taxon>
        <taxon>Chlamydomonadales</taxon>
        <taxon>Haematococcaceae</taxon>
        <taxon>Haematococcus</taxon>
    </lineage>
</organism>
<accession>A0A699YT99</accession>
<feature type="domain" description="PUB" evidence="2">
    <location>
        <begin position="99"/>
        <end position="153"/>
    </location>
</feature>
<dbReference type="GO" id="GO:0005737">
    <property type="term" value="C:cytoplasm"/>
    <property type="evidence" value="ECO:0007669"/>
    <property type="project" value="TreeGrafter"/>
</dbReference>
<name>A0A699YT99_HAELA</name>
<dbReference type="Proteomes" id="UP000485058">
    <property type="component" value="Unassembled WGS sequence"/>
</dbReference>
<dbReference type="Pfam" id="PF09409">
    <property type="entry name" value="PUB"/>
    <property type="match status" value="1"/>
</dbReference>
<gene>
    <name evidence="3" type="ORF">HaLaN_00932</name>
</gene>
<dbReference type="AlphaFoldDB" id="A0A699YT99"/>